<proteinExistence type="predicted"/>
<sequence>MAIKTKSLLVFARLLHIPQSWRPTPKTKKAPKKGPIQRFIGKAQKGKEERHPISSGPSRGQGWVLVETPRRKVEEDDDNEFLYVGSGLTLYPVRA</sequence>
<gene>
    <name evidence="2" type="ORF">TWF481_009226</name>
</gene>
<protein>
    <submittedName>
        <fullName evidence="2">Uncharacterized protein</fullName>
    </submittedName>
</protein>
<dbReference type="AlphaFoldDB" id="A0AAV9W370"/>
<dbReference type="EMBL" id="JAVHJL010000006">
    <property type="protein sequence ID" value="KAK6501386.1"/>
    <property type="molecule type" value="Genomic_DNA"/>
</dbReference>
<reference evidence="2 3" key="1">
    <citation type="submission" date="2023-08" db="EMBL/GenBank/DDBJ databases">
        <authorList>
            <person name="Palmer J.M."/>
        </authorList>
    </citation>
    <scope>NUCLEOTIDE SEQUENCE [LARGE SCALE GENOMIC DNA]</scope>
    <source>
        <strain evidence="2 3">TWF481</strain>
    </source>
</reference>
<evidence type="ECO:0000313" key="3">
    <source>
        <dbReference type="Proteomes" id="UP001370758"/>
    </source>
</evidence>
<evidence type="ECO:0000256" key="1">
    <source>
        <dbReference type="SAM" id="MobiDB-lite"/>
    </source>
</evidence>
<name>A0AAV9W370_9PEZI</name>
<dbReference type="Proteomes" id="UP001370758">
    <property type="component" value="Unassembled WGS sequence"/>
</dbReference>
<feature type="region of interest" description="Disordered" evidence="1">
    <location>
        <begin position="42"/>
        <end position="62"/>
    </location>
</feature>
<comment type="caution">
    <text evidence="2">The sequence shown here is derived from an EMBL/GenBank/DDBJ whole genome shotgun (WGS) entry which is preliminary data.</text>
</comment>
<keyword evidence="3" id="KW-1185">Reference proteome</keyword>
<accession>A0AAV9W370</accession>
<organism evidence="2 3">
    <name type="scientific">Arthrobotrys musiformis</name>
    <dbReference type="NCBI Taxonomy" id="47236"/>
    <lineage>
        <taxon>Eukaryota</taxon>
        <taxon>Fungi</taxon>
        <taxon>Dikarya</taxon>
        <taxon>Ascomycota</taxon>
        <taxon>Pezizomycotina</taxon>
        <taxon>Orbiliomycetes</taxon>
        <taxon>Orbiliales</taxon>
        <taxon>Orbiliaceae</taxon>
        <taxon>Arthrobotrys</taxon>
    </lineage>
</organism>
<evidence type="ECO:0000313" key="2">
    <source>
        <dbReference type="EMBL" id="KAK6501386.1"/>
    </source>
</evidence>